<evidence type="ECO:0000256" key="1">
    <source>
        <dbReference type="SAM" id="MobiDB-lite"/>
    </source>
</evidence>
<dbReference type="AlphaFoldDB" id="A0A7J6UT95"/>
<protein>
    <submittedName>
        <fullName evidence="2">Uncharacterized protein</fullName>
    </submittedName>
</protein>
<comment type="caution">
    <text evidence="2">The sequence shown here is derived from an EMBL/GenBank/DDBJ whole genome shotgun (WGS) entry which is preliminary data.</text>
</comment>
<dbReference type="EMBL" id="JABWDY010043541">
    <property type="protein sequence ID" value="KAF5175824.1"/>
    <property type="molecule type" value="Genomic_DNA"/>
</dbReference>
<accession>A0A7J6UT95</accession>
<dbReference type="Proteomes" id="UP000554482">
    <property type="component" value="Unassembled WGS sequence"/>
</dbReference>
<organism evidence="2 3">
    <name type="scientific">Thalictrum thalictroides</name>
    <name type="common">Rue-anemone</name>
    <name type="synonym">Anemone thalictroides</name>
    <dbReference type="NCBI Taxonomy" id="46969"/>
    <lineage>
        <taxon>Eukaryota</taxon>
        <taxon>Viridiplantae</taxon>
        <taxon>Streptophyta</taxon>
        <taxon>Embryophyta</taxon>
        <taxon>Tracheophyta</taxon>
        <taxon>Spermatophyta</taxon>
        <taxon>Magnoliopsida</taxon>
        <taxon>Ranunculales</taxon>
        <taxon>Ranunculaceae</taxon>
        <taxon>Thalictroideae</taxon>
        <taxon>Thalictrum</taxon>
    </lineage>
</organism>
<evidence type="ECO:0000313" key="3">
    <source>
        <dbReference type="Proteomes" id="UP000554482"/>
    </source>
</evidence>
<keyword evidence="3" id="KW-1185">Reference proteome</keyword>
<feature type="region of interest" description="Disordered" evidence="1">
    <location>
        <begin position="653"/>
        <end position="677"/>
    </location>
</feature>
<sequence length="677" mass="75469">MAAVRGSGHLPLRRTFKIEGKSFLLNRTPHTRLHEAVWINEQHNDKRYAGLFSLAGASWLGKLLEQLSISASPSHTPPRYNDPFFSFIWSILRNRNGRYVHVQIFHKELQGKPSILCFPEGRNQSGWAALGAHLVSLSLPNPISPLSTTLETTTLRGPDIRGTFLPFKVALNNNEDNFAIVATADSTIDDWPSFESEFRLWLEMYDFRPLNANQVVVFLKDKVDSLRICKTPPVSILGKLFKFELWKPISSSIDPGALNPRVWRIKLLGMPPQLRTPIIVSQVAALCGKNFSFDDSFLPNQDFVRVTLKDTKLLTIPRVVTLNYSGLSLPILVEVELDRVLWSPKLPPVRDDVNVALSGEGSVLQPGPQNHTMPALTCLPSSSFSLSVPPGFERQSICHINHNDKTSSHQFVEPANSFPLETRSAPLPCSNTFHSLESVEEDCVCESLTSDHSQSSAPCGSLISNTRVGSKKKLAKKALLTTGSRRFFGNFNKRWALYNRSVKKKRAKKHKSKKQRHFEPLFCSYQQDSLASPPPPSLLGPLRCVLPSTSAVSPFLNSEQPDPIAMTSLKGVESPSTPNTPVAHFVNGEHAFSFDKLPHLQPSSNLNGWIKWFAVPLALHLGVTEERGRQALTEVMYDLGHLDKTQNLDQELELDSGNESDSSKEDMMEGNQVVHVD</sequence>
<proteinExistence type="predicted"/>
<name>A0A7J6UT95_THATH</name>
<evidence type="ECO:0000313" key="2">
    <source>
        <dbReference type="EMBL" id="KAF5175824.1"/>
    </source>
</evidence>
<gene>
    <name evidence="2" type="ORF">FRX31_034589</name>
</gene>
<reference evidence="2 3" key="1">
    <citation type="submission" date="2020-06" db="EMBL/GenBank/DDBJ databases">
        <title>Transcriptomic and genomic resources for Thalictrum thalictroides and T. hernandezii: Facilitating candidate gene discovery in an emerging model plant lineage.</title>
        <authorList>
            <person name="Arias T."/>
            <person name="Riano-Pachon D.M."/>
            <person name="Di Stilio V.S."/>
        </authorList>
    </citation>
    <scope>NUCLEOTIDE SEQUENCE [LARGE SCALE GENOMIC DNA]</scope>
    <source>
        <strain evidence="3">cv. WT478/WT964</strain>
        <tissue evidence="2">Leaves</tissue>
    </source>
</reference>